<dbReference type="PIRSF" id="PIRSF019239">
    <property type="entry name" value="MrpE"/>
    <property type="match status" value="1"/>
</dbReference>
<keyword evidence="9" id="KW-1185">Reference proteome</keyword>
<name>A0A2P8ECJ3_9BACT</name>
<keyword evidence="5 7" id="KW-1133">Transmembrane helix</keyword>
<evidence type="ECO:0000256" key="6">
    <source>
        <dbReference type="ARBA" id="ARBA00023136"/>
    </source>
</evidence>
<dbReference type="GO" id="GO:0005886">
    <property type="term" value="C:plasma membrane"/>
    <property type="evidence" value="ECO:0007669"/>
    <property type="project" value="UniProtKB-SubCell"/>
</dbReference>
<keyword evidence="6 7" id="KW-0472">Membrane</keyword>
<evidence type="ECO:0000256" key="5">
    <source>
        <dbReference type="ARBA" id="ARBA00022989"/>
    </source>
</evidence>
<keyword evidence="3" id="KW-1003">Cell membrane</keyword>
<evidence type="ECO:0000313" key="8">
    <source>
        <dbReference type="EMBL" id="PSL07199.1"/>
    </source>
</evidence>
<dbReference type="Proteomes" id="UP000240708">
    <property type="component" value="Unassembled WGS sequence"/>
</dbReference>
<organism evidence="8 9">
    <name type="scientific">Cecembia rubra</name>
    <dbReference type="NCBI Taxonomy" id="1485585"/>
    <lineage>
        <taxon>Bacteria</taxon>
        <taxon>Pseudomonadati</taxon>
        <taxon>Bacteroidota</taxon>
        <taxon>Cytophagia</taxon>
        <taxon>Cytophagales</taxon>
        <taxon>Cyclobacteriaceae</taxon>
        <taxon>Cecembia</taxon>
    </lineage>
</organism>
<gene>
    <name evidence="8" type="ORF">CLV48_101129</name>
</gene>
<evidence type="ECO:0000256" key="3">
    <source>
        <dbReference type="ARBA" id="ARBA00022475"/>
    </source>
</evidence>
<dbReference type="InterPro" id="IPR002758">
    <property type="entry name" value="Cation_antiport_E"/>
</dbReference>
<dbReference type="EMBL" id="PYGF01000001">
    <property type="protein sequence ID" value="PSL07199.1"/>
    <property type="molecule type" value="Genomic_DNA"/>
</dbReference>
<evidence type="ECO:0000256" key="1">
    <source>
        <dbReference type="ARBA" id="ARBA00004651"/>
    </source>
</evidence>
<dbReference type="OrthoDB" id="9800498at2"/>
<comment type="similarity">
    <text evidence="2">Belongs to the CPA3 antiporters (TC 2.A.63) subunit E family.</text>
</comment>
<feature type="transmembrane region" description="Helical" evidence="7">
    <location>
        <begin position="29"/>
        <end position="44"/>
    </location>
</feature>
<evidence type="ECO:0000256" key="2">
    <source>
        <dbReference type="ARBA" id="ARBA00006228"/>
    </source>
</evidence>
<dbReference type="AlphaFoldDB" id="A0A2P8ECJ3"/>
<evidence type="ECO:0000256" key="4">
    <source>
        <dbReference type="ARBA" id="ARBA00022692"/>
    </source>
</evidence>
<sequence>MIKALLLANILLATIWVLATGTLTQENFVFGFLISFGILWIISPDRRKNNYFTIVPKLISFSVFVLYQIIKSNIQTLIESLYSKSKLSPAILKVPLSVKTDGEITFFSHLLNITPGTLVIDISDDKKALFVHVVHCDDKEAYVKQLKEVFEKRILDLVR</sequence>
<comment type="caution">
    <text evidence="8">The sequence shown here is derived from an EMBL/GenBank/DDBJ whole genome shotgun (WGS) entry which is preliminary data.</text>
</comment>
<dbReference type="PANTHER" id="PTHR34584:SF1">
    <property type="entry name" value="NA(+)_H(+) ANTIPORTER SUBUNIT E1"/>
    <property type="match status" value="1"/>
</dbReference>
<protein>
    <submittedName>
        <fullName evidence="8">Multicomponent Na+:H+ antiporter subunit E</fullName>
    </submittedName>
</protein>
<reference evidence="8 9" key="1">
    <citation type="submission" date="2018-03" db="EMBL/GenBank/DDBJ databases">
        <title>Genomic Encyclopedia of Archaeal and Bacterial Type Strains, Phase II (KMG-II): from individual species to whole genera.</title>
        <authorList>
            <person name="Goeker M."/>
        </authorList>
    </citation>
    <scope>NUCLEOTIDE SEQUENCE [LARGE SCALE GENOMIC DNA]</scope>
    <source>
        <strain evidence="8 9">DSM 28057</strain>
    </source>
</reference>
<dbReference type="Pfam" id="PF01899">
    <property type="entry name" value="MNHE"/>
    <property type="match status" value="1"/>
</dbReference>
<comment type="subcellular location">
    <subcellularLocation>
        <location evidence="1">Cell membrane</location>
        <topology evidence="1">Multi-pass membrane protein</topology>
    </subcellularLocation>
</comment>
<dbReference type="PANTHER" id="PTHR34584">
    <property type="entry name" value="NA(+)/H(+) ANTIPORTER SUBUNIT E1"/>
    <property type="match status" value="1"/>
</dbReference>
<keyword evidence="4 7" id="KW-0812">Transmembrane</keyword>
<evidence type="ECO:0000313" key="9">
    <source>
        <dbReference type="Proteomes" id="UP000240708"/>
    </source>
</evidence>
<evidence type="ECO:0000256" key="7">
    <source>
        <dbReference type="SAM" id="Phobius"/>
    </source>
</evidence>
<dbReference type="GO" id="GO:0008324">
    <property type="term" value="F:monoatomic cation transmembrane transporter activity"/>
    <property type="evidence" value="ECO:0007669"/>
    <property type="project" value="InterPro"/>
</dbReference>
<accession>A0A2P8ECJ3</accession>
<dbReference type="RefSeq" id="WP_106565317.1">
    <property type="nucleotide sequence ID" value="NZ_JAUVYL010000170.1"/>
</dbReference>
<proteinExistence type="inferred from homology"/>
<feature type="transmembrane region" description="Helical" evidence="7">
    <location>
        <begin position="51"/>
        <end position="70"/>
    </location>
</feature>